<feature type="compositionally biased region" description="Pro residues" evidence="1">
    <location>
        <begin position="396"/>
        <end position="410"/>
    </location>
</feature>
<dbReference type="KEGG" id="avc:NCTC10951_02075"/>
<gene>
    <name evidence="3" type="ORF">NCTC10951_02075</name>
</gene>
<feature type="compositionally biased region" description="Pro residues" evidence="1">
    <location>
        <begin position="256"/>
        <end position="273"/>
    </location>
</feature>
<reference evidence="3 4" key="1">
    <citation type="submission" date="2018-12" db="EMBL/GenBank/DDBJ databases">
        <authorList>
            <consortium name="Pathogen Informatics"/>
        </authorList>
    </citation>
    <scope>NUCLEOTIDE SEQUENCE [LARGE SCALE GENOMIC DNA]</scope>
    <source>
        <strain evidence="3 4">NCTC10951</strain>
    </source>
</reference>
<protein>
    <recommendedName>
        <fullName evidence="5">RDD family</fullName>
    </recommendedName>
</protein>
<feature type="region of interest" description="Disordered" evidence="1">
    <location>
        <begin position="140"/>
        <end position="459"/>
    </location>
</feature>
<keyword evidence="2" id="KW-0812">Transmembrane</keyword>
<evidence type="ECO:0000256" key="1">
    <source>
        <dbReference type="SAM" id="MobiDB-lite"/>
    </source>
</evidence>
<feature type="compositionally biased region" description="Low complexity" evidence="1">
    <location>
        <begin position="360"/>
        <end position="375"/>
    </location>
</feature>
<dbReference type="Proteomes" id="UP000268658">
    <property type="component" value="Chromosome"/>
</dbReference>
<feature type="transmembrane region" description="Helical" evidence="2">
    <location>
        <begin position="29"/>
        <end position="49"/>
    </location>
</feature>
<feature type="compositionally biased region" description="Polar residues" evidence="1">
    <location>
        <begin position="328"/>
        <end position="337"/>
    </location>
</feature>
<evidence type="ECO:0008006" key="5">
    <source>
        <dbReference type="Google" id="ProtNLM"/>
    </source>
</evidence>
<dbReference type="AlphaFoldDB" id="A0A3S4VKU8"/>
<feature type="compositionally biased region" description="Low complexity" evidence="1">
    <location>
        <begin position="274"/>
        <end position="291"/>
    </location>
</feature>
<name>A0A3S4VKU8_ACTVI</name>
<keyword evidence="2" id="KW-0472">Membrane</keyword>
<accession>A0A3S4VKU8</accession>
<evidence type="ECO:0000313" key="3">
    <source>
        <dbReference type="EMBL" id="VEI17213.1"/>
    </source>
</evidence>
<evidence type="ECO:0000313" key="4">
    <source>
        <dbReference type="Proteomes" id="UP000268658"/>
    </source>
</evidence>
<feature type="compositionally biased region" description="Low complexity" evidence="1">
    <location>
        <begin position="426"/>
        <end position="443"/>
    </location>
</feature>
<organism evidence="3 4">
    <name type="scientific">Actinomyces viscosus</name>
    <dbReference type="NCBI Taxonomy" id="1656"/>
    <lineage>
        <taxon>Bacteria</taxon>
        <taxon>Bacillati</taxon>
        <taxon>Actinomycetota</taxon>
        <taxon>Actinomycetes</taxon>
        <taxon>Actinomycetales</taxon>
        <taxon>Actinomycetaceae</taxon>
        <taxon>Actinomyces</taxon>
    </lineage>
</organism>
<keyword evidence="2" id="KW-1133">Transmembrane helix</keyword>
<dbReference type="EMBL" id="LR134477">
    <property type="protein sequence ID" value="VEI17213.1"/>
    <property type="molecule type" value="Genomic_DNA"/>
</dbReference>
<evidence type="ECO:0000256" key="2">
    <source>
        <dbReference type="SAM" id="Phobius"/>
    </source>
</evidence>
<feature type="compositionally biased region" description="Pro residues" evidence="1">
    <location>
        <begin position="342"/>
        <end position="351"/>
    </location>
</feature>
<feature type="compositionally biased region" description="Low complexity" evidence="1">
    <location>
        <begin position="231"/>
        <end position="243"/>
    </location>
</feature>
<proteinExistence type="predicted"/>
<sequence>MRITPTPAASAAKRVPARREWRPLTTGEAVVAVVVDVLLLVIVVLVPLLALNVRALPWILLFQVIAVQSLVLARFGRTAGLATVSATAVVPQQGAAPGIGRALARVLLAVLLPIRVGRQTTAGQHDGDGEHLLDRLTGTLTVTRRPAPSQERQRQVSSPRGERRRGQRGSRDGAPSSMRYQAAAGQGRRDRRRRSSSGSVASGPPMLQPQTPPVRERPDLAGPGYAGAPGGAHASVGANPAAVGGAGGGRSRFAPPVAPPAAAAPPPSAPLPPVASESPAPSPAVPSAFAAPPGPPPTSSIPTRPASFEPASPGSPTRPASFEPASPGSPTRSTAPVETSAPLPPSLPPRIQPGRRQTVAPIAPSGRPAAPSAGGTHAGDYAGAHRAGPSDSGGPAAPPPQPPAVQPVVPPGSHSPQQQPMPPVSGRPDPSAPASGPASVQPGRRPGRSDAQRRRPMVS</sequence>